<gene>
    <name evidence="2" type="ORF">TRIUR3_04168</name>
</gene>
<dbReference type="EMBL" id="KD220164">
    <property type="protein sequence ID" value="EMS51460.1"/>
    <property type="molecule type" value="Genomic_DNA"/>
</dbReference>
<reference evidence="2" key="1">
    <citation type="journal article" date="2013" name="Nature">
        <title>Draft genome of the wheat A-genome progenitor Triticum urartu.</title>
        <authorList>
            <person name="Ling H.Q."/>
            <person name="Zhao S."/>
            <person name="Liu D."/>
            <person name="Wang J."/>
            <person name="Sun H."/>
            <person name="Zhang C."/>
            <person name="Fan H."/>
            <person name="Li D."/>
            <person name="Dong L."/>
            <person name="Tao Y."/>
            <person name="Gao C."/>
            <person name="Wu H."/>
            <person name="Li Y."/>
            <person name="Cui Y."/>
            <person name="Guo X."/>
            <person name="Zheng S."/>
            <person name="Wang B."/>
            <person name="Yu K."/>
            <person name="Liang Q."/>
            <person name="Yang W."/>
            <person name="Lou X."/>
            <person name="Chen J."/>
            <person name="Feng M."/>
            <person name="Jian J."/>
            <person name="Zhang X."/>
            <person name="Luo G."/>
            <person name="Jiang Y."/>
            <person name="Liu J."/>
            <person name="Wang Z."/>
            <person name="Sha Y."/>
            <person name="Zhang B."/>
            <person name="Wu H."/>
            <person name="Tang D."/>
            <person name="Shen Q."/>
            <person name="Xue P."/>
            <person name="Zou S."/>
            <person name="Wang X."/>
            <person name="Liu X."/>
            <person name="Wang F."/>
            <person name="Yang Y."/>
            <person name="An X."/>
            <person name="Dong Z."/>
            <person name="Zhang K."/>
            <person name="Zhang X."/>
            <person name="Luo M.C."/>
            <person name="Dvorak J."/>
            <person name="Tong Y."/>
            <person name="Wang J."/>
            <person name="Yang H."/>
            <person name="Li Z."/>
            <person name="Wang D."/>
            <person name="Zhang A."/>
            <person name="Wang J."/>
        </authorList>
    </citation>
    <scope>NUCLEOTIDE SEQUENCE</scope>
</reference>
<feature type="compositionally biased region" description="Basic residues" evidence="1">
    <location>
        <begin position="141"/>
        <end position="150"/>
    </location>
</feature>
<proteinExistence type="predicted"/>
<sequence>MPAWSASWCATTNPDLPLHKHAPHRVHIMPSTTTLASPRFRQGDNMHLATPLPQGPNQKRRFRLPHTHATRDRKHQKPDEIGGQGAQGRSLEESRNQVMSRIFDDLSDFDDEAEYRVNSGRKVTGVNAKKHAGGDDDHQNHSHRNRLPTRGTTKHAYNRRLHGNRWEDGIPKSHWSVGLAKQSVGEAHHVVLDYHNMRGKKEVMNSEKEGHDQRTETSRAKIIGSEFEGSKYNCNVDENRKDKEVKQIRKTGRLHEVLCNVFGDSDENDHALYGDTEDVNRPPTEGEGQCANILQPKDVTRGKDTCYEESKHCLTGPPLNLVVPHIPPPGQPDQANVSMPVTVHV</sequence>
<feature type="region of interest" description="Disordered" evidence="1">
    <location>
        <begin position="68"/>
        <end position="95"/>
    </location>
</feature>
<evidence type="ECO:0000256" key="1">
    <source>
        <dbReference type="SAM" id="MobiDB-lite"/>
    </source>
</evidence>
<evidence type="ECO:0000313" key="2">
    <source>
        <dbReference type="EMBL" id="EMS51460.1"/>
    </source>
</evidence>
<name>M7ZGD7_TRIUA</name>
<protein>
    <submittedName>
        <fullName evidence="2">Uncharacterized protein</fullName>
    </submittedName>
</protein>
<dbReference type="STRING" id="4572.M7ZGD7"/>
<dbReference type="AlphaFoldDB" id="M7ZGD7"/>
<accession>M7ZGD7</accession>
<organism evidence="2">
    <name type="scientific">Triticum urartu</name>
    <name type="common">Red wild einkorn</name>
    <name type="synonym">Crithodium urartu</name>
    <dbReference type="NCBI Taxonomy" id="4572"/>
    <lineage>
        <taxon>Eukaryota</taxon>
        <taxon>Viridiplantae</taxon>
        <taxon>Streptophyta</taxon>
        <taxon>Embryophyta</taxon>
        <taxon>Tracheophyta</taxon>
        <taxon>Spermatophyta</taxon>
        <taxon>Magnoliopsida</taxon>
        <taxon>Liliopsida</taxon>
        <taxon>Poales</taxon>
        <taxon>Poaceae</taxon>
        <taxon>BOP clade</taxon>
        <taxon>Pooideae</taxon>
        <taxon>Triticodae</taxon>
        <taxon>Triticeae</taxon>
        <taxon>Triticinae</taxon>
        <taxon>Triticum</taxon>
    </lineage>
</organism>
<feature type="region of interest" description="Disordered" evidence="1">
    <location>
        <begin position="126"/>
        <end position="150"/>
    </location>
</feature>